<evidence type="ECO:0000313" key="2">
    <source>
        <dbReference type="EMBL" id="EPS98189.1"/>
    </source>
</evidence>
<dbReference type="OrthoDB" id="691673at2759"/>
<dbReference type="Proteomes" id="UP000015241">
    <property type="component" value="Unassembled WGS sequence"/>
</dbReference>
<proteinExistence type="predicted"/>
<dbReference type="HOGENOM" id="CLU_1532586_0_0_1"/>
<reference evidence="2 3" key="1">
    <citation type="journal article" date="2012" name="Science">
        <title>The Paleozoic origin of enzymatic lignin decomposition reconstructed from 31 fungal genomes.</title>
        <authorList>
            <person name="Floudas D."/>
            <person name="Binder M."/>
            <person name="Riley R."/>
            <person name="Barry K."/>
            <person name="Blanchette R.A."/>
            <person name="Henrissat B."/>
            <person name="Martinez A.T."/>
            <person name="Otillar R."/>
            <person name="Spatafora J.W."/>
            <person name="Yadav J.S."/>
            <person name="Aerts A."/>
            <person name="Benoit I."/>
            <person name="Boyd A."/>
            <person name="Carlson A."/>
            <person name="Copeland A."/>
            <person name="Coutinho P.M."/>
            <person name="de Vries R.P."/>
            <person name="Ferreira P."/>
            <person name="Findley K."/>
            <person name="Foster B."/>
            <person name="Gaskell J."/>
            <person name="Glotzer D."/>
            <person name="Gorecki P."/>
            <person name="Heitman J."/>
            <person name="Hesse C."/>
            <person name="Hori C."/>
            <person name="Igarashi K."/>
            <person name="Jurgens J.A."/>
            <person name="Kallen N."/>
            <person name="Kersten P."/>
            <person name="Kohler A."/>
            <person name="Kuees U."/>
            <person name="Kumar T.K.A."/>
            <person name="Kuo A."/>
            <person name="LaButti K."/>
            <person name="Larrondo L.F."/>
            <person name="Lindquist E."/>
            <person name="Ling A."/>
            <person name="Lombard V."/>
            <person name="Lucas S."/>
            <person name="Lundell T."/>
            <person name="Martin R."/>
            <person name="McLaughlin D.J."/>
            <person name="Morgenstern I."/>
            <person name="Morin E."/>
            <person name="Murat C."/>
            <person name="Nagy L.G."/>
            <person name="Nolan M."/>
            <person name="Ohm R.A."/>
            <person name="Patyshakuliyeva A."/>
            <person name="Rokas A."/>
            <person name="Ruiz-Duenas F.J."/>
            <person name="Sabat G."/>
            <person name="Salamov A."/>
            <person name="Samejima M."/>
            <person name="Schmutz J."/>
            <person name="Slot J.C."/>
            <person name="St John F."/>
            <person name="Stenlid J."/>
            <person name="Sun H."/>
            <person name="Sun S."/>
            <person name="Syed K."/>
            <person name="Tsang A."/>
            <person name="Wiebenga A."/>
            <person name="Young D."/>
            <person name="Pisabarro A."/>
            <person name="Eastwood D.C."/>
            <person name="Martin F."/>
            <person name="Cullen D."/>
            <person name="Grigoriev I.V."/>
            <person name="Hibbett D.S."/>
        </authorList>
    </citation>
    <scope>NUCLEOTIDE SEQUENCE</scope>
    <source>
        <strain evidence="3">FP-58527</strain>
    </source>
</reference>
<dbReference type="AlphaFoldDB" id="S8FIJ4"/>
<sequence length="175" mass="20142">MEQDERQGVACEHRRAEEAQGEKKQERVRQKASGEKKLGIASKIFEGQEQVRDKLDYHPHAFRQIFLRELYSPGGWKTLGLRQVGEQLGTQYMRQCSFFLDVSAKEDATTGCAEAISLEAGVPVWTGTYVEKRPGYLREQRAADRSRMKCKELFNTCPRWTQTRGVRTGRIALRM</sequence>
<dbReference type="InParanoid" id="S8FIJ4"/>
<dbReference type="STRING" id="743788.S8FIJ4"/>
<protein>
    <submittedName>
        <fullName evidence="2">Uncharacterized protein</fullName>
    </submittedName>
</protein>
<organism evidence="2 3">
    <name type="scientific">Fomitopsis schrenkii</name>
    <name type="common">Brown rot fungus</name>
    <dbReference type="NCBI Taxonomy" id="2126942"/>
    <lineage>
        <taxon>Eukaryota</taxon>
        <taxon>Fungi</taxon>
        <taxon>Dikarya</taxon>
        <taxon>Basidiomycota</taxon>
        <taxon>Agaricomycotina</taxon>
        <taxon>Agaricomycetes</taxon>
        <taxon>Polyporales</taxon>
        <taxon>Fomitopsis</taxon>
    </lineage>
</organism>
<evidence type="ECO:0000256" key="1">
    <source>
        <dbReference type="SAM" id="MobiDB-lite"/>
    </source>
</evidence>
<gene>
    <name evidence="2" type="ORF">FOMPIDRAFT_1051765</name>
</gene>
<keyword evidence="3" id="KW-1185">Reference proteome</keyword>
<evidence type="ECO:0000313" key="3">
    <source>
        <dbReference type="Proteomes" id="UP000015241"/>
    </source>
</evidence>
<accession>S8FIJ4</accession>
<name>S8FIJ4_FOMSC</name>
<dbReference type="EMBL" id="KE504168">
    <property type="protein sequence ID" value="EPS98189.1"/>
    <property type="molecule type" value="Genomic_DNA"/>
</dbReference>
<feature type="region of interest" description="Disordered" evidence="1">
    <location>
        <begin position="1"/>
        <end position="34"/>
    </location>
</feature>